<feature type="transmembrane region" description="Helical" evidence="1">
    <location>
        <begin position="32"/>
        <end position="50"/>
    </location>
</feature>
<keyword evidence="1" id="KW-1133">Transmembrane helix</keyword>
<dbReference type="OrthoDB" id="582306at2"/>
<sequence length="131" mass="13829">MTRLLHRPGVHAGVLLGVLGLADLGPFDPSGPITWILPLVALGYLVAAHLRRAPRRRQLAGLAIFTGVAAVTLLLDPVVGQFVLAAGWVGHAAWDWAHRDGSVVPRWYVDCCLPFDLLVAASLVAAAVSIG</sequence>
<keyword evidence="1" id="KW-0472">Membrane</keyword>
<evidence type="ECO:0000313" key="2">
    <source>
        <dbReference type="EMBL" id="UWZ53478.1"/>
    </source>
</evidence>
<gene>
    <name evidence="2" type="ORF">Daura_44230</name>
</gene>
<dbReference type="AlphaFoldDB" id="A0A9Q9IF79"/>
<evidence type="ECO:0000256" key="1">
    <source>
        <dbReference type="SAM" id="Phobius"/>
    </source>
</evidence>
<feature type="transmembrane region" description="Helical" evidence="1">
    <location>
        <begin position="62"/>
        <end position="87"/>
    </location>
</feature>
<accession>A0A9Q9IF79</accession>
<dbReference type="EMBL" id="CP073767">
    <property type="protein sequence ID" value="UWZ53478.1"/>
    <property type="molecule type" value="Genomic_DNA"/>
</dbReference>
<protein>
    <submittedName>
        <fullName evidence="2">Uncharacterized protein</fullName>
    </submittedName>
</protein>
<dbReference type="RefSeq" id="WP_156090078.1">
    <property type="nucleotide sequence ID" value="NZ_CP073767.1"/>
</dbReference>
<evidence type="ECO:0000313" key="3">
    <source>
        <dbReference type="Proteomes" id="UP001058003"/>
    </source>
</evidence>
<name>A0A9Q9IF79_9ACTN</name>
<dbReference type="Proteomes" id="UP001058003">
    <property type="component" value="Chromosome"/>
</dbReference>
<dbReference type="KEGG" id="daur:Daura_44230"/>
<organism evidence="2 3">
    <name type="scientific">Dactylosporangium aurantiacum</name>
    <dbReference type="NCBI Taxonomy" id="35754"/>
    <lineage>
        <taxon>Bacteria</taxon>
        <taxon>Bacillati</taxon>
        <taxon>Actinomycetota</taxon>
        <taxon>Actinomycetes</taxon>
        <taxon>Micromonosporales</taxon>
        <taxon>Micromonosporaceae</taxon>
        <taxon>Dactylosporangium</taxon>
    </lineage>
</organism>
<proteinExistence type="predicted"/>
<keyword evidence="1" id="KW-0812">Transmembrane</keyword>
<keyword evidence="3" id="KW-1185">Reference proteome</keyword>
<reference evidence="2" key="1">
    <citation type="submission" date="2021-04" db="EMBL/GenBank/DDBJ databases">
        <title>Dactylosporangium aurantiacum NRRL B-8018 full assembly.</title>
        <authorList>
            <person name="Hartkoorn R.C."/>
            <person name="Beaudoing E."/>
            <person name="Hot D."/>
        </authorList>
    </citation>
    <scope>NUCLEOTIDE SEQUENCE</scope>
    <source>
        <strain evidence="2">NRRL B-8018</strain>
    </source>
</reference>